<dbReference type="GO" id="GO:0008017">
    <property type="term" value="F:microtubule binding"/>
    <property type="evidence" value="ECO:0007669"/>
    <property type="project" value="InterPro"/>
</dbReference>
<dbReference type="GO" id="GO:0003777">
    <property type="term" value="F:microtubule motor activity"/>
    <property type="evidence" value="ECO:0007669"/>
    <property type="project" value="InterPro"/>
</dbReference>
<comment type="subcellular location">
    <subcellularLocation>
        <location evidence="1">Cytoplasm</location>
        <location evidence="1">Cytoskeleton</location>
    </subcellularLocation>
</comment>
<evidence type="ECO:0000256" key="3">
    <source>
        <dbReference type="ARBA" id="ARBA00022741"/>
    </source>
</evidence>
<gene>
    <name evidence="10" type="ORF">SKAU_G00425870</name>
</gene>
<keyword evidence="6" id="KW-0505">Motor protein</keyword>
<evidence type="ECO:0000256" key="2">
    <source>
        <dbReference type="ARBA" id="ARBA00022701"/>
    </source>
</evidence>
<evidence type="ECO:0000313" key="10">
    <source>
        <dbReference type="EMBL" id="KAJ8332414.1"/>
    </source>
</evidence>
<comment type="similarity">
    <text evidence="8">Belongs to the TRAFAC class myosin-kinesin ATPase superfamily. Kinesin family.</text>
</comment>
<name>A0A9Q1IAF8_SYNKA</name>
<keyword evidence="4" id="KW-0067">ATP-binding</keyword>
<dbReference type="GO" id="GO:0005524">
    <property type="term" value="F:ATP binding"/>
    <property type="evidence" value="ECO:0007669"/>
    <property type="project" value="UniProtKB-KW"/>
</dbReference>
<evidence type="ECO:0000256" key="1">
    <source>
        <dbReference type="ARBA" id="ARBA00004245"/>
    </source>
</evidence>
<dbReference type="InterPro" id="IPR027640">
    <property type="entry name" value="Kinesin-like_fam"/>
</dbReference>
<comment type="caution">
    <text evidence="8">Lacks conserved residue(s) required for the propagation of feature annotation.</text>
</comment>
<evidence type="ECO:0000256" key="4">
    <source>
        <dbReference type="ARBA" id="ARBA00022840"/>
    </source>
</evidence>
<dbReference type="GO" id="GO:0005874">
    <property type="term" value="C:microtubule"/>
    <property type="evidence" value="ECO:0007669"/>
    <property type="project" value="UniProtKB-KW"/>
</dbReference>
<keyword evidence="11" id="KW-1185">Reference proteome</keyword>
<dbReference type="PROSITE" id="PS50067">
    <property type="entry name" value="KINESIN_MOTOR_2"/>
    <property type="match status" value="1"/>
</dbReference>
<evidence type="ECO:0000256" key="6">
    <source>
        <dbReference type="ARBA" id="ARBA00023175"/>
    </source>
</evidence>
<dbReference type="EMBL" id="JAINUF010000026">
    <property type="protein sequence ID" value="KAJ8332414.1"/>
    <property type="molecule type" value="Genomic_DNA"/>
</dbReference>
<dbReference type="AlphaFoldDB" id="A0A9Q1IAF8"/>
<keyword evidence="7" id="KW-0206">Cytoskeleton</keyword>
<proteinExistence type="inferred from homology"/>
<dbReference type="Gene3D" id="3.40.850.10">
    <property type="entry name" value="Kinesin motor domain"/>
    <property type="match status" value="1"/>
</dbReference>
<dbReference type="InterPro" id="IPR027417">
    <property type="entry name" value="P-loop_NTPase"/>
</dbReference>
<protein>
    <recommendedName>
        <fullName evidence="9">Kinesin motor domain-containing protein</fullName>
    </recommendedName>
</protein>
<dbReference type="GO" id="GO:0007018">
    <property type="term" value="P:microtubule-based movement"/>
    <property type="evidence" value="ECO:0007669"/>
    <property type="project" value="InterPro"/>
</dbReference>
<dbReference type="Pfam" id="PF00225">
    <property type="entry name" value="Kinesin"/>
    <property type="match status" value="1"/>
</dbReference>
<sequence length="118" mass="13244">MKDTGESKDHQLTVALRIRPLSDAEREEAAAIVAHRVDDQMVVLLDPVEDSDDILRAHRSREKTYMFDVAFDCSASQEEVYRSTTKGLIEGLISGYNATVFAYGPTGLKTNLFRLHLD</sequence>
<reference evidence="10" key="1">
    <citation type="journal article" date="2023" name="Science">
        <title>Genome structures resolve the early diversification of teleost fishes.</title>
        <authorList>
            <person name="Parey E."/>
            <person name="Louis A."/>
            <person name="Montfort J."/>
            <person name="Bouchez O."/>
            <person name="Roques C."/>
            <person name="Iampietro C."/>
            <person name="Lluch J."/>
            <person name="Castinel A."/>
            <person name="Donnadieu C."/>
            <person name="Desvignes T."/>
            <person name="Floi Bucao C."/>
            <person name="Jouanno E."/>
            <person name="Wen M."/>
            <person name="Mejri S."/>
            <person name="Dirks R."/>
            <person name="Jansen H."/>
            <person name="Henkel C."/>
            <person name="Chen W.J."/>
            <person name="Zahm M."/>
            <person name="Cabau C."/>
            <person name="Klopp C."/>
            <person name="Thompson A.W."/>
            <person name="Robinson-Rechavi M."/>
            <person name="Braasch I."/>
            <person name="Lecointre G."/>
            <person name="Bobe J."/>
            <person name="Postlethwait J.H."/>
            <person name="Berthelot C."/>
            <person name="Roest Crollius H."/>
            <person name="Guiguen Y."/>
        </authorList>
    </citation>
    <scope>NUCLEOTIDE SEQUENCE</scope>
    <source>
        <strain evidence="10">WJC10195</strain>
    </source>
</reference>
<feature type="domain" description="Kinesin motor" evidence="9">
    <location>
        <begin position="11"/>
        <end position="118"/>
    </location>
</feature>
<evidence type="ECO:0000256" key="8">
    <source>
        <dbReference type="PROSITE-ProRule" id="PRU00283"/>
    </source>
</evidence>
<dbReference type="PANTHER" id="PTHR47968:SF13">
    <property type="entry name" value="KINESIN-LIKE PROTEIN KIF19 ISOFORM X1"/>
    <property type="match status" value="1"/>
</dbReference>
<dbReference type="InterPro" id="IPR036961">
    <property type="entry name" value="Kinesin_motor_dom_sf"/>
</dbReference>
<comment type="caution">
    <text evidence="10">The sequence shown here is derived from an EMBL/GenBank/DDBJ whole genome shotgun (WGS) entry which is preliminary data.</text>
</comment>
<evidence type="ECO:0000256" key="5">
    <source>
        <dbReference type="ARBA" id="ARBA00023054"/>
    </source>
</evidence>
<evidence type="ECO:0000256" key="7">
    <source>
        <dbReference type="ARBA" id="ARBA00023212"/>
    </source>
</evidence>
<dbReference type="Proteomes" id="UP001152622">
    <property type="component" value="Unassembled WGS sequence"/>
</dbReference>
<evidence type="ECO:0000313" key="11">
    <source>
        <dbReference type="Proteomes" id="UP001152622"/>
    </source>
</evidence>
<keyword evidence="2" id="KW-0493">Microtubule</keyword>
<keyword evidence="5" id="KW-0175">Coiled coil</keyword>
<dbReference type="InterPro" id="IPR001752">
    <property type="entry name" value="Kinesin_motor_dom"/>
</dbReference>
<organism evidence="10 11">
    <name type="scientific">Synaphobranchus kaupii</name>
    <name type="common">Kaup's arrowtooth eel</name>
    <dbReference type="NCBI Taxonomy" id="118154"/>
    <lineage>
        <taxon>Eukaryota</taxon>
        <taxon>Metazoa</taxon>
        <taxon>Chordata</taxon>
        <taxon>Craniata</taxon>
        <taxon>Vertebrata</taxon>
        <taxon>Euteleostomi</taxon>
        <taxon>Actinopterygii</taxon>
        <taxon>Neopterygii</taxon>
        <taxon>Teleostei</taxon>
        <taxon>Anguilliformes</taxon>
        <taxon>Synaphobranchidae</taxon>
        <taxon>Synaphobranchus</taxon>
    </lineage>
</organism>
<dbReference type="OrthoDB" id="3176171at2759"/>
<accession>A0A9Q1IAF8</accession>
<evidence type="ECO:0000259" key="9">
    <source>
        <dbReference type="PROSITE" id="PS50067"/>
    </source>
</evidence>
<dbReference type="SUPFAM" id="SSF52540">
    <property type="entry name" value="P-loop containing nucleoside triphosphate hydrolases"/>
    <property type="match status" value="1"/>
</dbReference>
<keyword evidence="3" id="KW-0547">Nucleotide-binding</keyword>
<dbReference type="PANTHER" id="PTHR47968">
    <property type="entry name" value="CENTROMERE PROTEIN E"/>
    <property type="match status" value="1"/>
</dbReference>
<keyword evidence="7" id="KW-0963">Cytoplasm</keyword>